<dbReference type="Proteomes" id="UP000266861">
    <property type="component" value="Unassembled WGS sequence"/>
</dbReference>
<accession>A0A397GCG6</accession>
<feature type="coiled-coil region" evidence="1">
    <location>
        <begin position="98"/>
        <end position="135"/>
    </location>
</feature>
<keyword evidence="1" id="KW-0175">Coiled coil</keyword>
<evidence type="ECO:0000313" key="2">
    <source>
        <dbReference type="EMBL" id="RHZ47544.1"/>
    </source>
</evidence>
<proteinExistence type="predicted"/>
<comment type="caution">
    <text evidence="2">The sequence shown here is derived from an EMBL/GenBank/DDBJ whole genome shotgun (WGS) entry which is preliminary data.</text>
</comment>
<gene>
    <name evidence="2" type="ORF">Glove_578g47</name>
</gene>
<evidence type="ECO:0000256" key="1">
    <source>
        <dbReference type="SAM" id="Coils"/>
    </source>
</evidence>
<dbReference type="EMBL" id="PQFF01000487">
    <property type="protein sequence ID" value="RHZ47544.1"/>
    <property type="molecule type" value="Genomic_DNA"/>
</dbReference>
<evidence type="ECO:0000313" key="3">
    <source>
        <dbReference type="Proteomes" id="UP000266861"/>
    </source>
</evidence>
<organism evidence="2 3">
    <name type="scientific">Diversispora epigaea</name>
    <dbReference type="NCBI Taxonomy" id="1348612"/>
    <lineage>
        <taxon>Eukaryota</taxon>
        <taxon>Fungi</taxon>
        <taxon>Fungi incertae sedis</taxon>
        <taxon>Mucoromycota</taxon>
        <taxon>Glomeromycotina</taxon>
        <taxon>Glomeromycetes</taxon>
        <taxon>Diversisporales</taxon>
        <taxon>Diversisporaceae</taxon>
        <taxon>Diversispora</taxon>
    </lineage>
</organism>
<reference evidence="2 3" key="1">
    <citation type="submission" date="2018-08" db="EMBL/GenBank/DDBJ databases">
        <title>Genome and evolution of the arbuscular mycorrhizal fungus Diversispora epigaea (formerly Glomus versiforme) and its bacterial endosymbionts.</title>
        <authorList>
            <person name="Sun X."/>
            <person name="Fei Z."/>
            <person name="Harrison M."/>
        </authorList>
    </citation>
    <scope>NUCLEOTIDE SEQUENCE [LARGE SCALE GENOMIC DNA]</scope>
    <source>
        <strain evidence="2 3">IT104</strain>
    </source>
</reference>
<sequence>MYYACKAIKSEKEQFEIIGIQVAGNMLHLNVLIKDKTNIHRYYNIQSAEIPVRVSDTNIITNFIETLLLLPEKSRFIAKETGLMARIMELEQSAKENSENAKLRDAELNARIVELERLTKENEEFKNGVTKLEQRQTKPLLMKKMNFSFYHFDLMRRNLESPATYLPQDVIDDDDSAETLDFVETVYKEQVGNEIIQRIREKKLRDQELLSTPENNTSNICHEQSLIQEKCQEISVTNPDDRQKEKCQEISVTNPDDQQKEKCQESEPTNHNVYVTEKSPLKDKILAWYYYSDNFENKVIEICHELGVTDKTARTRLYKEILSHLPSITSGNLRMKTLRAKKIHMLFRKDGVGIDKIKKVSYKKPLLEIDTNRDDQTNEEVSTTSIPSIHSSGPDNLPKIKMYLSTSSAILSMAQYSFSYDSNSNDVYRCKTSSSLCPSCKENHIENIVDEYKGEFYQMHV</sequence>
<dbReference type="OrthoDB" id="2442454at2759"/>
<name>A0A397GCG6_9GLOM</name>
<dbReference type="AlphaFoldDB" id="A0A397GCG6"/>
<keyword evidence="3" id="KW-1185">Reference proteome</keyword>
<protein>
    <submittedName>
        <fullName evidence="2">Uncharacterized protein</fullName>
    </submittedName>
</protein>